<name>A0ABU8HBY5_9BACI</name>
<dbReference type="SUPFAM" id="SSF50129">
    <property type="entry name" value="GroES-like"/>
    <property type="match status" value="2"/>
</dbReference>
<reference evidence="3 4" key="1">
    <citation type="journal article" date="2018" name="J. Microbiol.">
        <title>Bacillus spongiae sp. nov., isolated from sponge of Jeju Island.</title>
        <authorList>
            <person name="Lee G.E."/>
            <person name="Im W.T."/>
            <person name="Park J.S."/>
        </authorList>
    </citation>
    <scope>NUCLEOTIDE SEQUENCE [LARGE SCALE GENOMIC DNA]</scope>
    <source>
        <strain evidence="3 4">135PIL107-10</strain>
    </source>
</reference>
<dbReference type="PANTHER" id="PTHR43205">
    <property type="entry name" value="PROSTAGLANDIN REDUCTASE"/>
    <property type="match status" value="1"/>
</dbReference>
<gene>
    <name evidence="3" type="ORF">WAK64_06625</name>
</gene>
<evidence type="ECO:0000256" key="1">
    <source>
        <dbReference type="ARBA" id="ARBA00023002"/>
    </source>
</evidence>
<dbReference type="InterPro" id="IPR045010">
    <property type="entry name" value="MDR_fam"/>
</dbReference>
<keyword evidence="1" id="KW-0560">Oxidoreductase</keyword>
<dbReference type="PANTHER" id="PTHR43205:SF7">
    <property type="entry name" value="PROSTAGLANDIN REDUCTASE 1"/>
    <property type="match status" value="1"/>
</dbReference>
<proteinExistence type="predicted"/>
<dbReference type="Proteomes" id="UP001312865">
    <property type="component" value="Unassembled WGS sequence"/>
</dbReference>
<sequence>MKMKEIQLASRPEGVPSHANFNFIEGDSQAPQEGEVLTKTLYLSVDPYMRGRMRQEKSYAAPYELNETIVGGVVSEVIESNSQKFQKGDIVVGMQKWATYQVAHESQLQKVNPSIAPISTALGILGMTGLTAYFGLLDIGQPQEGETVVVSGAAGAVGMVVGQIAKIKGAKVVGIAGSQEKLDYLLNELHFDAAINYKSEHFATELSNACEDGIDVYFENVGGEVSDEVFKHLNVNARIPVCGAISAYNLQEDIGPRIQTTLIKNRVLMKGFLVSDYIQRAEEGIMQLAQWLTQGRLKYEETIIEGFENTPEAFIGLFKGTNLGKLLVKVAEPSIK</sequence>
<protein>
    <submittedName>
        <fullName evidence="3">NADP-dependent oxidoreductase</fullName>
    </submittedName>
</protein>
<dbReference type="InterPro" id="IPR013149">
    <property type="entry name" value="ADH-like_C"/>
</dbReference>
<evidence type="ECO:0000313" key="3">
    <source>
        <dbReference type="EMBL" id="MEI5906731.1"/>
    </source>
</evidence>
<dbReference type="Pfam" id="PF16884">
    <property type="entry name" value="ADH_N_2"/>
    <property type="match status" value="1"/>
</dbReference>
<dbReference type="EMBL" id="JBBAXC010000004">
    <property type="protein sequence ID" value="MEI5906731.1"/>
    <property type="molecule type" value="Genomic_DNA"/>
</dbReference>
<dbReference type="SUPFAM" id="SSF51735">
    <property type="entry name" value="NAD(P)-binding Rossmann-fold domains"/>
    <property type="match status" value="1"/>
</dbReference>
<keyword evidence="4" id="KW-1185">Reference proteome</keyword>
<feature type="domain" description="Enoyl reductase (ER)" evidence="2">
    <location>
        <begin position="17"/>
        <end position="328"/>
    </location>
</feature>
<comment type="caution">
    <text evidence="3">The sequence shown here is derived from an EMBL/GenBank/DDBJ whole genome shotgun (WGS) entry which is preliminary data.</text>
</comment>
<organism evidence="3 4">
    <name type="scientific">Bacillus spongiae</name>
    <dbReference type="NCBI Taxonomy" id="2683610"/>
    <lineage>
        <taxon>Bacteria</taxon>
        <taxon>Bacillati</taxon>
        <taxon>Bacillota</taxon>
        <taxon>Bacilli</taxon>
        <taxon>Bacillales</taxon>
        <taxon>Bacillaceae</taxon>
        <taxon>Bacillus</taxon>
    </lineage>
</organism>
<dbReference type="Gene3D" id="3.40.50.720">
    <property type="entry name" value="NAD(P)-binding Rossmann-like Domain"/>
    <property type="match status" value="1"/>
</dbReference>
<dbReference type="CDD" id="cd05288">
    <property type="entry name" value="PGDH"/>
    <property type="match status" value="1"/>
</dbReference>
<dbReference type="InterPro" id="IPR036291">
    <property type="entry name" value="NAD(P)-bd_dom_sf"/>
</dbReference>
<dbReference type="RefSeq" id="WP_336586164.1">
    <property type="nucleotide sequence ID" value="NZ_JBBAXC010000004.1"/>
</dbReference>
<dbReference type="InterPro" id="IPR041694">
    <property type="entry name" value="ADH_N_2"/>
</dbReference>
<dbReference type="SMART" id="SM00829">
    <property type="entry name" value="PKS_ER"/>
    <property type="match status" value="1"/>
</dbReference>
<evidence type="ECO:0000259" key="2">
    <source>
        <dbReference type="SMART" id="SM00829"/>
    </source>
</evidence>
<dbReference type="InterPro" id="IPR011032">
    <property type="entry name" value="GroES-like_sf"/>
</dbReference>
<evidence type="ECO:0000313" key="4">
    <source>
        <dbReference type="Proteomes" id="UP001312865"/>
    </source>
</evidence>
<dbReference type="InterPro" id="IPR020843">
    <property type="entry name" value="ER"/>
</dbReference>
<dbReference type="Pfam" id="PF00107">
    <property type="entry name" value="ADH_zinc_N"/>
    <property type="match status" value="1"/>
</dbReference>
<accession>A0ABU8HBY5</accession>
<dbReference type="Gene3D" id="3.90.180.10">
    <property type="entry name" value="Medium-chain alcohol dehydrogenases, catalytic domain"/>
    <property type="match status" value="1"/>
</dbReference>